<evidence type="ECO:0000313" key="1">
    <source>
        <dbReference type="EMBL" id="MFC1417839.1"/>
    </source>
</evidence>
<sequence>MSEPMNQDRLTALRSLSSLQPLLPVEQSVAAVEAVGGVAAAGFLELLRMRSLVMRRLAPFQEHHPEVRACMAAMRPKADSIRHMHAVLGENLARLDRIGRDAGIELFGGKGLGARATYADASVRDFSDLDIFVRTRADATRLVHALRDGFGYQYLDRELPWFKYDPEEELLYGQFPLVAPDGDTDLLNVDIHFGDYSVRYSSRLGLTPTLPDRGPGLHTVPVEENLACVVNNAAGDFFVTAKDTNDLLMALSQPELDIERLALRLKQAGLDAFFGFICAELKASSVLTPEQQERFDRLPAVAGLEPSPRPDRPDWELRCLATVVHTFAAHEGQGRTAALRTSMDAYDYYRGPLVLSLAGADSAPAPVIGLNPWSCVRLVPVPFARRLLDGAPVPADRADGRSAPERRTAIAGDPDVERVDLPEGTFVRIADEVFVATVWYELSPDVIAGAERESAALA</sequence>
<evidence type="ECO:0000313" key="2">
    <source>
        <dbReference type="Proteomes" id="UP001592531"/>
    </source>
</evidence>
<dbReference type="InterPro" id="IPR039498">
    <property type="entry name" value="NTP_transf_5"/>
</dbReference>
<reference evidence="1 2" key="1">
    <citation type="submission" date="2024-09" db="EMBL/GenBank/DDBJ databases">
        <authorList>
            <person name="Lee S.D."/>
        </authorList>
    </citation>
    <scope>NUCLEOTIDE SEQUENCE [LARGE SCALE GENOMIC DNA]</scope>
    <source>
        <strain evidence="1 2">N8-3</strain>
    </source>
</reference>
<dbReference type="Pfam" id="PF14907">
    <property type="entry name" value="NTP_transf_5"/>
    <property type="match status" value="1"/>
</dbReference>
<name>A0ABV6VVN6_9ACTN</name>
<organism evidence="1 2">
    <name type="scientific">Streptacidiphilus cavernicola</name>
    <dbReference type="NCBI Taxonomy" id="3342716"/>
    <lineage>
        <taxon>Bacteria</taxon>
        <taxon>Bacillati</taxon>
        <taxon>Actinomycetota</taxon>
        <taxon>Actinomycetes</taxon>
        <taxon>Kitasatosporales</taxon>
        <taxon>Streptomycetaceae</taxon>
        <taxon>Streptacidiphilus</taxon>
    </lineage>
</organism>
<dbReference type="Proteomes" id="UP001592531">
    <property type="component" value="Unassembled WGS sequence"/>
</dbReference>
<proteinExistence type="predicted"/>
<accession>A0ABV6VVN6</accession>
<protein>
    <submittedName>
        <fullName evidence="1">Nucleotidyltransferase family protein</fullName>
    </submittedName>
</protein>
<dbReference type="EMBL" id="JBHFAB010000009">
    <property type="protein sequence ID" value="MFC1417839.1"/>
    <property type="molecule type" value="Genomic_DNA"/>
</dbReference>
<dbReference type="RefSeq" id="WP_380536304.1">
    <property type="nucleotide sequence ID" value="NZ_JBHFAB010000009.1"/>
</dbReference>
<comment type="caution">
    <text evidence="1">The sequence shown here is derived from an EMBL/GenBank/DDBJ whole genome shotgun (WGS) entry which is preliminary data.</text>
</comment>
<gene>
    <name evidence="1" type="ORF">ACEZDE_14470</name>
</gene>
<keyword evidence="2" id="KW-1185">Reference proteome</keyword>